<gene>
    <name evidence="4" type="primary">Dmoj\GI20089</name>
    <name evidence="4" type="ORF">Dmoj_GI20089</name>
</gene>
<dbReference type="InterPro" id="IPR001111">
    <property type="entry name" value="TGF-b_propeptide"/>
</dbReference>
<evidence type="ECO:0000256" key="1">
    <source>
        <dbReference type="SAM" id="MobiDB-lite"/>
    </source>
</evidence>
<sequence>MSSIVLYGRRLLLLLLFLQLLMMSCDAARINRSAFMDGDVRSEVVDPNNRTIWGMFNLTEEQVNRIRSGSNPAAKDEATQANKNHLLDQIARQRINEIRSRIRIAVTKSDVNDSQAEQAELNQPSHEKAGYPICNSETTPSNWQQSSNVTLEFASSVFQQYGNNNLILDSAILRLYKINPADKTTTAPATAASGSSNVEPMPATTPSCREPYLESQIRVTVYIVHQQKKKRKLERKKRTCNTIMLSSTKTGWVDIDVKCALTYWAQQQHQQQQQQQQQHPTQHSHLPIEVGLLMIEVHDDEDNQLLPGLYFQPPTCVQADIAVPWSVYGPATPMPNMENNTLSRCPRLDVRFLGNGLLTEKSFENRTNGKLENLKSQVLNPSRSREHLNAEATTLNSPTIDNNLENSENESEQREQIHHHRRRHHHQSVECASMEAEESFQQSAETQHHLRTHHNYHHHHHHRHHQNHNHHHHQHKHRHVVQNEE</sequence>
<proteinExistence type="predicted"/>
<feature type="region of interest" description="Disordered" evidence="1">
    <location>
        <begin position="380"/>
        <end position="485"/>
    </location>
</feature>
<keyword evidence="5" id="KW-1185">Reference proteome</keyword>
<accession>A0A0Q9X876</accession>
<feature type="region of interest" description="Disordered" evidence="1">
    <location>
        <begin position="185"/>
        <end position="207"/>
    </location>
</feature>
<feature type="compositionally biased region" description="Basic residues" evidence="1">
    <location>
        <begin position="417"/>
        <end position="426"/>
    </location>
</feature>
<dbReference type="InParanoid" id="A0A0Q9X876"/>
<name>A0A0Q9X876_DROMO</name>
<feature type="signal peptide" evidence="2">
    <location>
        <begin position="1"/>
        <end position="27"/>
    </location>
</feature>
<dbReference type="OrthoDB" id="6287506at2759"/>
<organism evidence="4 5">
    <name type="scientific">Drosophila mojavensis</name>
    <name type="common">Fruit fly</name>
    <dbReference type="NCBI Taxonomy" id="7230"/>
    <lineage>
        <taxon>Eukaryota</taxon>
        <taxon>Metazoa</taxon>
        <taxon>Ecdysozoa</taxon>
        <taxon>Arthropoda</taxon>
        <taxon>Hexapoda</taxon>
        <taxon>Insecta</taxon>
        <taxon>Pterygota</taxon>
        <taxon>Neoptera</taxon>
        <taxon>Endopterygota</taxon>
        <taxon>Diptera</taxon>
        <taxon>Brachycera</taxon>
        <taxon>Muscomorpha</taxon>
        <taxon>Ephydroidea</taxon>
        <taxon>Drosophilidae</taxon>
        <taxon>Drosophila</taxon>
    </lineage>
</organism>
<dbReference type="Pfam" id="PF00688">
    <property type="entry name" value="TGFb_propeptide"/>
    <property type="match status" value="1"/>
</dbReference>
<evidence type="ECO:0000256" key="2">
    <source>
        <dbReference type="SAM" id="SignalP"/>
    </source>
</evidence>
<evidence type="ECO:0000313" key="4">
    <source>
        <dbReference type="EMBL" id="KRG04229.1"/>
    </source>
</evidence>
<evidence type="ECO:0000259" key="3">
    <source>
        <dbReference type="Pfam" id="PF00688"/>
    </source>
</evidence>
<dbReference type="EMBL" id="CH933808">
    <property type="protein sequence ID" value="KRG04229.1"/>
    <property type="molecule type" value="Genomic_DNA"/>
</dbReference>
<evidence type="ECO:0000313" key="5">
    <source>
        <dbReference type="Proteomes" id="UP000009192"/>
    </source>
</evidence>
<keyword evidence="2" id="KW-0732">Signal</keyword>
<feature type="compositionally biased region" description="Basic residues" evidence="1">
    <location>
        <begin position="449"/>
        <end position="485"/>
    </location>
</feature>
<dbReference type="AlphaFoldDB" id="A0A0Q9X876"/>
<feature type="compositionally biased region" description="Polar residues" evidence="1">
    <location>
        <begin position="391"/>
        <end position="401"/>
    </location>
</feature>
<protein>
    <submittedName>
        <fullName evidence="4">Uncharacterized protein, isoform B</fullName>
    </submittedName>
</protein>
<feature type="chain" id="PRO_5006387615" evidence="2">
    <location>
        <begin position="28"/>
        <end position="485"/>
    </location>
</feature>
<dbReference type="FunCoup" id="A0A0Q9X876">
    <property type="interactions" value="1"/>
</dbReference>
<reference evidence="4 5" key="1">
    <citation type="journal article" date="2007" name="Nature">
        <title>Evolution of genes and genomes on the Drosophila phylogeny.</title>
        <authorList>
            <consortium name="Drosophila 12 Genomes Consortium"/>
            <person name="Clark A.G."/>
            <person name="Eisen M.B."/>
            <person name="Smith D.R."/>
            <person name="Bergman C.M."/>
            <person name="Oliver B."/>
            <person name="Markow T.A."/>
            <person name="Kaufman T.C."/>
            <person name="Kellis M."/>
            <person name="Gelbart W."/>
            <person name="Iyer V.N."/>
            <person name="Pollard D.A."/>
            <person name="Sackton T.B."/>
            <person name="Larracuente A.M."/>
            <person name="Singh N.D."/>
            <person name="Abad J.P."/>
            <person name="Abt D.N."/>
            <person name="Adryan B."/>
            <person name="Aguade M."/>
            <person name="Akashi H."/>
            <person name="Anderson W.W."/>
            <person name="Aquadro C.F."/>
            <person name="Ardell D.H."/>
            <person name="Arguello R."/>
            <person name="Artieri C.G."/>
            <person name="Barbash D.A."/>
            <person name="Barker D."/>
            <person name="Barsanti P."/>
            <person name="Batterham P."/>
            <person name="Batzoglou S."/>
            <person name="Begun D."/>
            <person name="Bhutkar A."/>
            <person name="Blanco E."/>
            <person name="Bosak S.A."/>
            <person name="Bradley R.K."/>
            <person name="Brand A.D."/>
            <person name="Brent M.R."/>
            <person name="Brooks A.N."/>
            <person name="Brown R.H."/>
            <person name="Butlin R.K."/>
            <person name="Caggese C."/>
            <person name="Calvi B.R."/>
            <person name="Bernardo de Carvalho A."/>
            <person name="Caspi A."/>
            <person name="Castrezana S."/>
            <person name="Celniker S.E."/>
            <person name="Chang J.L."/>
            <person name="Chapple C."/>
            <person name="Chatterji S."/>
            <person name="Chinwalla A."/>
            <person name="Civetta A."/>
            <person name="Clifton S.W."/>
            <person name="Comeron J.M."/>
            <person name="Costello J.C."/>
            <person name="Coyne J.A."/>
            <person name="Daub J."/>
            <person name="David R.G."/>
            <person name="Delcher A.L."/>
            <person name="Delehaunty K."/>
            <person name="Do C.B."/>
            <person name="Ebling H."/>
            <person name="Edwards K."/>
            <person name="Eickbush T."/>
            <person name="Evans J.D."/>
            <person name="Filipski A."/>
            <person name="Findeiss S."/>
            <person name="Freyhult E."/>
            <person name="Fulton L."/>
            <person name="Fulton R."/>
            <person name="Garcia A.C."/>
            <person name="Gardiner A."/>
            <person name="Garfield D.A."/>
            <person name="Garvin B.E."/>
            <person name="Gibson G."/>
            <person name="Gilbert D."/>
            <person name="Gnerre S."/>
            <person name="Godfrey J."/>
            <person name="Good R."/>
            <person name="Gotea V."/>
            <person name="Gravely B."/>
            <person name="Greenberg A.J."/>
            <person name="Griffiths-Jones S."/>
            <person name="Gross S."/>
            <person name="Guigo R."/>
            <person name="Gustafson E.A."/>
            <person name="Haerty W."/>
            <person name="Hahn M.W."/>
            <person name="Halligan D.L."/>
            <person name="Halpern A.L."/>
            <person name="Halter G.M."/>
            <person name="Han M.V."/>
            <person name="Heger A."/>
            <person name="Hillier L."/>
            <person name="Hinrichs A.S."/>
            <person name="Holmes I."/>
            <person name="Hoskins R.A."/>
            <person name="Hubisz M.J."/>
            <person name="Hultmark D."/>
            <person name="Huntley M.A."/>
            <person name="Jaffe D.B."/>
            <person name="Jagadeeshan S."/>
            <person name="Jeck W.R."/>
            <person name="Johnson J."/>
            <person name="Jones C.D."/>
            <person name="Jordan W.C."/>
            <person name="Karpen G.H."/>
            <person name="Kataoka E."/>
            <person name="Keightley P.D."/>
            <person name="Kheradpour P."/>
            <person name="Kirkness E.F."/>
            <person name="Koerich L.B."/>
            <person name="Kristiansen K."/>
            <person name="Kudrna D."/>
            <person name="Kulathinal R.J."/>
            <person name="Kumar S."/>
            <person name="Kwok R."/>
            <person name="Lander E."/>
            <person name="Langley C.H."/>
            <person name="Lapoint R."/>
            <person name="Lazzaro B.P."/>
            <person name="Lee S.J."/>
            <person name="Levesque L."/>
            <person name="Li R."/>
            <person name="Lin C.F."/>
            <person name="Lin M.F."/>
            <person name="Lindblad-Toh K."/>
            <person name="Llopart A."/>
            <person name="Long M."/>
            <person name="Low L."/>
            <person name="Lozovsky E."/>
            <person name="Lu J."/>
            <person name="Luo M."/>
            <person name="Machado C.A."/>
            <person name="Makalowski W."/>
            <person name="Marzo M."/>
            <person name="Matsuda M."/>
            <person name="Matzkin L."/>
            <person name="McAllister B."/>
            <person name="McBride C.S."/>
            <person name="McKernan B."/>
            <person name="McKernan K."/>
            <person name="Mendez-Lago M."/>
            <person name="Minx P."/>
            <person name="Mollenhauer M.U."/>
            <person name="Montooth K."/>
            <person name="Mount S.M."/>
            <person name="Mu X."/>
            <person name="Myers E."/>
            <person name="Negre B."/>
            <person name="Newfeld S."/>
            <person name="Nielsen R."/>
            <person name="Noor M.A."/>
            <person name="O'Grady P."/>
            <person name="Pachter L."/>
            <person name="Papaceit M."/>
            <person name="Parisi M.J."/>
            <person name="Parisi M."/>
            <person name="Parts L."/>
            <person name="Pedersen J.S."/>
            <person name="Pesole G."/>
            <person name="Phillippy A.M."/>
            <person name="Ponting C.P."/>
            <person name="Pop M."/>
            <person name="Porcelli D."/>
            <person name="Powell J.R."/>
            <person name="Prohaska S."/>
            <person name="Pruitt K."/>
            <person name="Puig M."/>
            <person name="Quesneville H."/>
            <person name="Ram K.R."/>
            <person name="Rand D."/>
            <person name="Rasmussen M.D."/>
            <person name="Reed L.K."/>
            <person name="Reenan R."/>
            <person name="Reily A."/>
            <person name="Remington K.A."/>
            <person name="Rieger T.T."/>
            <person name="Ritchie M.G."/>
            <person name="Robin C."/>
            <person name="Rogers Y.H."/>
            <person name="Rohde C."/>
            <person name="Rozas J."/>
            <person name="Rubenfield M.J."/>
            <person name="Ruiz A."/>
            <person name="Russo S."/>
            <person name="Salzberg S.L."/>
            <person name="Sanchez-Gracia A."/>
            <person name="Saranga D.J."/>
            <person name="Sato H."/>
            <person name="Schaeffer S.W."/>
            <person name="Schatz M.C."/>
            <person name="Schlenke T."/>
            <person name="Schwartz R."/>
            <person name="Segarra C."/>
            <person name="Singh R.S."/>
            <person name="Sirot L."/>
            <person name="Sirota M."/>
            <person name="Sisneros N.B."/>
            <person name="Smith C.D."/>
            <person name="Smith T.F."/>
            <person name="Spieth J."/>
            <person name="Stage D.E."/>
            <person name="Stark A."/>
            <person name="Stephan W."/>
            <person name="Strausberg R.L."/>
            <person name="Strempel S."/>
            <person name="Sturgill D."/>
            <person name="Sutton G."/>
            <person name="Sutton G.G."/>
            <person name="Tao W."/>
            <person name="Teichmann S."/>
            <person name="Tobari Y.N."/>
            <person name="Tomimura Y."/>
            <person name="Tsolas J.M."/>
            <person name="Valente V.L."/>
            <person name="Venter E."/>
            <person name="Venter J.C."/>
            <person name="Vicario S."/>
            <person name="Vieira F.G."/>
            <person name="Vilella A.J."/>
            <person name="Villasante A."/>
            <person name="Walenz B."/>
            <person name="Wang J."/>
            <person name="Wasserman M."/>
            <person name="Watts T."/>
            <person name="Wilson D."/>
            <person name="Wilson R.K."/>
            <person name="Wing R.A."/>
            <person name="Wolfner M.F."/>
            <person name="Wong A."/>
            <person name="Wong G.K."/>
            <person name="Wu C.I."/>
            <person name="Wu G."/>
            <person name="Yamamoto D."/>
            <person name="Yang H.P."/>
            <person name="Yang S.P."/>
            <person name="Yorke J.A."/>
            <person name="Yoshida K."/>
            <person name="Zdobnov E."/>
            <person name="Zhang P."/>
            <person name="Zhang Y."/>
            <person name="Zimin A.V."/>
            <person name="Baldwin J."/>
            <person name="Abdouelleil A."/>
            <person name="Abdulkadir J."/>
            <person name="Abebe A."/>
            <person name="Abera B."/>
            <person name="Abreu J."/>
            <person name="Acer S.C."/>
            <person name="Aftuck L."/>
            <person name="Alexander A."/>
            <person name="An P."/>
            <person name="Anderson E."/>
            <person name="Anderson S."/>
            <person name="Arachi H."/>
            <person name="Azer M."/>
            <person name="Bachantsang P."/>
            <person name="Barry A."/>
            <person name="Bayul T."/>
            <person name="Berlin A."/>
            <person name="Bessette D."/>
            <person name="Bloom T."/>
            <person name="Blye J."/>
            <person name="Boguslavskiy L."/>
            <person name="Bonnet C."/>
            <person name="Boukhgalter B."/>
            <person name="Bourzgui I."/>
            <person name="Brown A."/>
            <person name="Cahill P."/>
            <person name="Channer S."/>
            <person name="Cheshatsang Y."/>
            <person name="Chuda L."/>
            <person name="Citroen M."/>
            <person name="Collymore A."/>
            <person name="Cooke P."/>
            <person name="Costello M."/>
            <person name="D'Aco K."/>
            <person name="Daza R."/>
            <person name="De Haan G."/>
            <person name="DeGray S."/>
            <person name="DeMaso C."/>
            <person name="Dhargay N."/>
            <person name="Dooley K."/>
            <person name="Dooley E."/>
            <person name="Doricent M."/>
            <person name="Dorje P."/>
            <person name="Dorjee K."/>
            <person name="Dupes A."/>
            <person name="Elong R."/>
            <person name="Falk J."/>
            <person name="Farina A."/>
            <person name="Faro S."/>
            <person name="Ferguson D."/>
            <person name="Fisher S."/>
            <person name="Foley C.D."/>
            <person name="Franke A."/>
            <person name="Friedrich D."/>
            <person name="Gadbois L."/>
            <person name="Gearin G."/>
            <person name="Gearin C.R."/>
            <person name="Giannoukos G."/>
            <person name="Goode T."/>
            <person name="Graham J."/>
            <person name="Grandbois E."/>
            <person name="Grewal S."/>
            <person name="Gyaltsen K."/>
            <person name="Hafez N."/>
            <person name="Hagos B."/>
            <person name="Hall J."/>
            <person name="Henson C."/>
            <person name="Hollinger A."/>
            <person name="Honan T."/>
            <person name="Huard M.D."/>
            <person name="Hughes L."/>
            <person name="Hurhula B."/>
            <person name="Husby M.E."/>
            <person name="Kamat A."/>
            <person name="Kanga B."/>
            <person name="Kashin S."/>
            <person name="Khazanovich D."/>
            <person name="Kisner P."/>
            <person name="Lance K."/>
            <person name="Lara M."/>
            <person name="Lee W."/>
            <person name="Lennon N."/>
            <person name="Letendre F."/>
            <person name="LeVine R."/>
            <person name="Lipovsky A."/>
            <person name="Liu X."/>
            <person name="Liu J."/>
            <person name="Liu S."/>
            <person name="Lokyitsang T."/>
            <person name="Lokyitsang Y."/>
            <person name="Lubonja R."/>
            <person name="Lui A."/>
            <person name="MacDonald P."/>
            <person name="Magnisalis V."/>
            <person name="Maru K."/>
            <person name="Matthews C."/>
            <person name="McCusker W."/>
            <person name="McDonough S."/>
            <person name="Mehta T."/>
            <person name="Meldrim J."/>
            <person name="Meneus L."/>
            <person name="Mihai O."/>
            <person name="Mihalev A."/>
            <person name="Mihova T."/>
            <person name="Mittelman R."/>
            <person name="Mlenga V."/>
            <person name="Montmayeur A."/>
            <person name="Mulrain L."/>
            <person name="Navidi A."/>
            <person name="Naylor J."/>
            <person name="Negash T."/>
            <person name="Nguyen T."/>
            <person name="Nguyen N."/>
            <person name="Nicol R."/>
            <person name="Norbu C."/>
            <person name="Norbu N."/>
            <person name="Novod N."/>
            <person name="O'Neill B."/>
            <person name="Osman S."/>
            <person name="Markiewicz E."/>
            <person name="Oyono O.L."/>
            <person name="Patti C."/>
            <person name="Phunkhang P."/>
            <person name="Pierre F."/>
            <person name="Priest M."/>
            <person name="Raghuraman S."/>
            <person name="Rege F."/>
            <person name="Reyes R."/>
            <person name="Rise C."/>
            <person name="Rogov P."/>
            <person name="Ross K."/>
            <person name="Ryan E."/>
            <person name="Settipalli S."/>
            <person name="Shea T."/>
            <person name="Sherpa N."/>
            <person name="Shi L."/>
            <person name="Shih D."/>
            <person name="Sparrow T."/>
            <person name="Spaulding J."/>
            <person name="Stalker J."/>
            <person name="Stange-Thomann N."/>
            <person name="Stavropoulos S."/>
            <person name="Stone C."/>
            <person name="Strader C."/>
            <person name="Tesfaye S."/>
            <person name="Thomson T."/>
            <person name="Thoulutsang Y."/>
            <person name="Thoulutsang D."/>
            <person name="Topham K."/>
            <person name="Topping I."/>
            <person name="Tsamla T."/>
            <person name="Vassiliev H."/>
            <person name="Vo A."/>
            <person name="Wangchuk T."/>
            <person name="Wangdi T."/>
            <person name="Weiand M."/>
            <person name="Wilkinson J."/>
            <person name="Wilson A."/>
            <person name="Yadav S."/>
            <person name="Young G."/>
            <person name="Yu Q."/>
            <person name="Zembek L."/>
            <person name="Zhong D."/>
            <person name="Zimmer A."/>
            <person name="Zwirko Z."/>
            <person name="Jaffe D.B."/>
            <person name="Alvarez P."/>
            <person name="Brockman W."/>
            <person name="Butler J."/>
            <person name="Chin C."/>
            <person name="Gnerre S."/>
            <person name="Grabherr M."/>
            <person name="Kleber M."/>
            <person name="Mauceli E."/>
            <person name="MacCallum I."/>
        </authorList>
    </citation>
    <scope>NUCLEOTIDE SEQUENCE [LARGE SCALE GENOMIC DNA]</scope>
    <source>
        <strain evidence="5">Tucson 15081-1352.22</strain>
    </source>
</reference>
<dbReference type="KEGG" id="dmo:Dmoj_GI20089"/>
<dbReference type="Proteomes" id="UP000009192">
    <property type="component" value="Unassembled WGS sequence"/>
</dbReference>
<feature type="domain" description="TGF-beta propeptide" evidence="3">
    <location>
        <begin position="170"/>
        <end position="292"/>
    </location>
</feature>